<dbReference type="SMR" id="A0A1D6M5A5"/>
<feature type="compositionally biased region" description="Polar residues" evidence="9">
    <location>
        <begin position="382"/>
        <end position="399"/>
    </location>
</feature>
<feature type="region of interest" description="Disordered" evidence="9">
    <location>
        <begin position="1232"/>
        <end position="1268"/>
    </location>
</feature>
<dbReference type="Pfam" id="PF15628">
    <property type="entry name" value="RRM_DME"/>
    <property type="match status" value="1"/>
</dbReference>
<evidence type="ECO:0000256" key="3">
    <source>
        <dbReference type="ARBA" id="ARBA00005646"/>
    </source>
</evidence>
<dbReference type="InterPro" id="IPR003651">
    <property type="entry name" value="Endonuclease3_FeS-loop_motif"/>
</dbReference>
<keyword evidence="8" id="KW-0539">Nucleus</keyword>
<dbReference type="PANTHER" id="PTHR46213">
    <property type="entry name" value="TRANSCRIPTIONAL ACTIVATOR DEMETER"/>
    <property type="match status" value="1"/>
</dbReference>
<dbReference type="STRING" id="4577.A0A1D6M5A5"/>
<comment type="cofactor">
    <cofactor evidence="1">
        <name>[4Fe-4S] cluster</name>
        <dbReference type="ChEBI" id="CHEBI:49883"/>
    </cofactor>
</comment>
<dbReference type="GO" id="GO:0006284">
    <property type="term" value="P:base-excision repair"/>
    <property type="evidence" value="ECO:0007669"/>
    <property type="project" value="InterPro"/>
</dbReference>
<dbReference type="GO" id="GO:0046872">
    <property type="term" value="F:metal ion binding"/>
    <property type="evidence" value="ECO:0007669"/>
    <property type="project" value="UniProtKB-KW"/>
</dbReference>
<dbReference type="Gene3D" id="1.10.1670.10">
    <property type="entry name" value="Helix-hairpin-Helix base-excision DNA repair enzymes (C-terminal)"/>
    <property type="match status" value="1"/>
</dbReference>
<sequence length="1818" mass="203292">MQTVYKLCIKCFWPWKKQGFTLKLETERNSRRPGEAMSAGRGDPNTPANRPLFLSAGVPNLGCHNVAAPAAAGNSGSIASQVLFSPCSTSVLNTIQEVPAPQSALLSPINRATEQGDVPCIQPSWNMPGGCTQVPINIIVFHRELTRRGSRPQLSPSATALPDVSEGASIRLAGSNFLSHGRTPSIVAGDMTTNSSQLATADKYNSEHRMNCLHDEASKTENGKGSTQLPQLATAIFRDSYNDLESVVPAATWETRVQHSQESTTCLAESTTDDNIHMYQSMQKRLKTQINKSEHTPLSAPTVPKEKTLTQIETQLASAEKTEMFRNEETPALKMKARKKKHRPKVIRENKPAKVQKPDSTPDGKSPNQKVKRSYVRKKRNLSSLENCSGPVSDQSISGATGVAARSRTSSVRRSLQFESKEQGLQGGHSSMANIHHHNYEKPGHAQSSFYSESEVQTGRVMQEGMENSPGELAFDMSRRLNKFLDEYIHLPDMLKPTQEVSAATSASFSTELAREEDNVGRTCKPDGKSKCSLFADERVVNPTIEGNKKDLELNYSDADGLVSSARSLPQMDPTRSQMGKVSEVENPTHHSNGSLPGTRDSVVLRAAAEMFAFFQAGAIKKKRSARLRRNSPFYTMDLKNNTLQASTRLPQPCMDALHRSSCIKFLTKKRSEKARPHCSSVIQPNDELKDRLSAGSTFYGATNGCKISEESSPNFSSQTLDNKRINVDTHCEVAEGRSTNTSTGPYMDYVQGVASKLKHLDLNTEQVQRTEMHLSLTTPAVISFEGTSGPSNALVPYGGVVMVPNERPLQLVKKQRPRAKVDLDFETTRVWNLLMGKSAESYGTDVEKERWWQQEREVFQSRANSFIARMRLVQGDRRFSPWKGSVVDSVVGVFLTQNVADHLSSSAYMALAASFPSRPVNNNCKDDGTTEDNKQTTRMSELVGEKSVFDLFYNGVRPDLEVGCEEVSMTCKKTHMEPTDNTRDSEFIEGETYSFDYKSTDESVCNHKGIGIEHKEQQLPDFSSAELTVSTELVQQIQIQKISSSQILTSETIQSRLSLSSEIPRNFVCGGSAAAYQQLGSNFDQGSSLTENDATASEIECHRLQMAAINDYGFGKPEIPSSSSMPFFLAVDPQQLKLRNETNVSSTSSNIPSDSASPNLKNGTDPLLMPFNSYMADWSSDKITYTTLNTPKISTELPVKLHHDKSSSFEAPNLKEHESVFATHEMTVEATRKEDEHTSKSSFTSYNGVPDTAAQASKPKKTRTTTAKNTENFDWEKLRRQACSEGQMKQRSFERRDSIDWEAVRCADVRRISHAIRERGMNNVLAERIQNFLNRLVRDHGSIDLEWLRYIPPDSAKDYLLSIRGLGLKSVECVRLLTLHHLAFPVDTNVGRICVRLGWVPIQPLPESLQLHLLELYPILETIQKYLWPRLCKLDQQTLYELHYQMITFGKVFCTKRQPNCNACPMRSECKHFASAFASARLALPAPQEESLVKLSNPFAFQNSSMHAMNSTHLPRLEGSIHSREFLPKNSEPIIEEPASPREERPPETMENDIEDFYEDGEIPTIKLNMEAFAQNLENCIKESNNELQSDDIAKALVAISTEAASIPVPKLKNVLRLRTEHYVYELPDAHPLLQQLGLDQREHDDPTPYLLAIWTPDGIKEITKTPKPCCDPQMGGDLCNNEMCHNCTAEKENQSRYVRGTILVPCRTAMRGSFPLNGTYFQVNEVFADHRSSHNPIHVEREMLWNLQRRMVFFGTSVPTIFKGLRTEEIQQCFWRGFVCVRGFDMETRAPRPLCPHLHIIARPKARKTAATEQVL</sequence>
<feature type="compositionally biased region" description="Low complexity" evidence="9">
    <location>
        <begin position="403"/>
        <end position="415"/>
    </location>
</feature>
<evidence type="ECO:0000256" key="5">
    <source>
        <dbReference type="ARBA" id="ARBA00023004"/>
    </source>
</evidence>
<keyword evidence="4" id="KW-0479">Metal-binding</keyword>
<keyword evidence="5" id="KW-0408">Iron</keyword>
<comment type="similarity">
    <text evidence="3">Belongs to the DNA glycosylase family. DEMETER subfamily.</text>
</comment>
<dbReference type="SMART" id="SM00478">
    <property type="entry name" value="ENDO3c"/>
    <property type="match status" value="1"/>
</dbReference>
<accession>A0A1D6M5A5</accession>
<evidence type="ECO:0000256" key="6">
    <source>
        <dbReference type="ARBA" id="ARBA00023014"/>
    </source>
</evidence>
<proteinExistence type="inferred from homology"/>
<organism evidence="11">
    <name type="scientific">Zea mays</name>
    <name type="common">Maize</name>
    <dbReference type="NCBI Taxonomy" id="4577"/>
    <lineage>
        <taxon>Eukaryota</taxon>
        <taxon>Viridiplantae</taxon>
        <taxon>Streptophyta</taxon>
        <taxon>Embryophyta</taxon>
        <taxon>Tracheophyta</taxon>
        <taxon>Spermatophyta</taxon>
        <taxon>Magnoliopsida</taxon>
        <taxon>Liliopsida</taxon>
        <taxon>Poales</taxon>
        <taxon>Poaceae</taxon>
        <taxon>PACMAD clade</taxon>
        <taxon>Panicoideae</taxon>
        <taxon>Andropogonodae</taxon>
        <taxon>Andropogoneae</taxon>
        <taxon>Tripsacinae</taxon>
        <taxon>Zea</taxon>
    </lineage>
</organism>
<keyword evidence="6" id="KW-0411">Iron-sulfur</keyword>
<dbReference type="InterPro" id="IPR044811">
    <property type="entry name" value="DME/ROS1"/>
</dbReference>
<dbReference type="InParanoid" id="A0A1D6M5A5"/>
<reference evidence="11" key="1">
    <citation type="submission" date="2015-12" db="EMBL/GenBank/DDBJ databases">
        <title>Update maize B73 reference genome by single molecule sequencing technologies.</title>
        <authorList>
            <consortium name="Maize Genome Sequencing Project"/>
            <person name="Ware D."/>
        </authorList>
    </citation>
    <scope>NUCLEOTIDE SEQUENCE</scope>
    <source>
        <tissue evidence="11">Seedling</tissue>
    </source>
</reference>
<evidence type="ECO:0000256" key="9">
    <source>
        <dbReference type="SAM" id="MobiDB-lite"/>
    </source>
</evidence>
<feature type="compositionally biased region" description="Basic and acidic residues" evidence="9">
    <location>
        <begin position="320"/>
        <end position="331"/>
    </location>
</feature>
<dbReference type="FunCoup" id="A0A1D6M5A5">
    <property type="interactions" value="30"/>
</dbReference>
<feature type="region of interest" description="Disordered" evidence="9">
    <location>
        <begin position="566"/>
        <end position="599"/>
    </location>
</feature>
<evidence type="ECO:0000256" key="8">
    <source>
        <dbReference type="ARBA" id="ARBA00023242"/>
    </source>
</evidence>
<evidence type="ECO:0000256" key="4">
    <source>
        <dbReference type="ARBA" id="ARBA00022723"/>
    </source>
</evidence>
<dbReference type="InterPro" id="IPR003265">
    <property type="entry name" value="HhH-GPD_domain"/>
</dbReference>
<dbReference type="Gene3D" id="1.10.340.30">
    <property type="entry name" value="Hypothetical protein, domain 2"/>
    <property type="match status" value="1"/>
</dbReference>
<feature type="region of interest" description="Disordered" evidence="9">
    <location>
        <begin position="26"/>
        <end position="51"/>
    </location>
</feature>
<dbReference type="IntAct" id="A0A1D6M5A5">
    <property type="interactions" value="7"/>
</dbReference>
<dbReference type="EMBL" id="CM000782">
    <property type="protein sequence ID" value="AQK86281.1"/>
    <property type="molecule type" value="Genomic_DNA"/>
</dbReference>
<dbReference type="PANTHER" id="PTHR46213:SF2">
    <property type="entry name" value="PROTEIN ROS1C"/>
    <property type="match status" value="1"/>
</dbReference>
<dbReference type="GO" id="GO:0141166">
    <property type="term" value="P:chromosomal 5-methylcytosine DNA demethylation pathway"/>
    <property type="evidence" value="ECO:0007669"/>
    <property type="project" value="InterPro"/>
</dbReference>
<dbReference type="FunFam" id="1.10.1670.10:FF:000004">
    <property type="entry name" value="DNA glycosylase/AP lyase ROS1"/>
    <property type="match status" value="1"/>
</dbReference>
<dbReference type="GO" id="GO:0003677">
    <property type="term" value="F:DNA binding"/>
    <property type="evidence" value="ECO:0007669"/>
    <property type="project" value="UniProtKB-KW"/>
</dbReference>
<evidence type="ECO:0000256" key="2">
    <source>
        <dbReference type="ARBA" id="ARBA00004123"/>
    </source>
</evidence>
<keyword evidence="7" id="KW-0238">DNA-binding</keyword>
<dbReference type="InterPro" id="IPR023170">
    <property type="entry name" value="HhH_base_excis_C"/>
</dbReference>
<feature type="compositionally biased region" description="Basic residues" evidence="9">
    <location>
        <begin position="370"/>
        <end position="381"/>
    </location>
</feature>
<dbReference type="InterPro" id="IPR011257">
    <property type="entry name" value="DNA_glycosylase"/>
</dbReference>
<dbReference type="GO" id="GO:0051747">
    <property type="term" value="F:cytosine C-5 DNA demethylase activity"/>
    <property type="evidence" value="ECO:0007669"/>
    <property type="project" value="UniProtKB-ARBA"/>
</dbReference>
<name>A0A1D6M5A5_MAIZE</name>
<evidence type="ECO:0000259" key="10">
    <source>
        <dbReference type="SMART" id="SM00478"/>
    </source>
</evidence>
<feature type="compositionally biased region" description="Basic residues" evidence="9">
    <location>
        <begin position="335"/>
        <end position="345"/>
    </location>
</feature>
<evidence type="ECO:0000256" key="1">
    <source>
        <dbReference type="ARBA" id="ARBA00001966"/>
    </source>
</evidence>
<dbReference type="GO" id="GO:0005634">
    <property type="term" value="C:nucleus"/>
    <property type="evidence" value="ECO:0007669"/>
    <property type="project" value="UniProtKB-SubCell"/>
</dbReference>
<protein>
    <submittedName>
        <fullName evidence="11">Protein ROS1</fullName>
    </submittedName>
</protein>
<feature type="region of interest" description="Disordered" evidence="9">
    <location>
        <begin position="320"/>
        <end position="415"/>
    </location>
</feature>
<comment type="subcellular location">
    <subcellularLocation>
        <location evidence="2">Nucleus</location>
    </subcellularLocation>
</comment>
<feature type="compositionally biased region" description="Basic and acidic residues" evidence="9">
    <location>
        <begin position="346"/>
        <end position="362"/>
    </location>
</feature>
<dbReference type="InterPro" id="IPR028925">
    <property type="entry name" value="RRM_DME"/>
</dbReference>
<evidence type="ECO:0000256" key="7">
    <source>
        <dbReference type="ARBA" id="ARBA00023125"/>
    </source>
</evidence>
<evidence type="ECO:0000313" key="11">
    <source>
        <dbReference type="EMBL" id="AQK86281.1"/>
    </source>
</evidence>
<dbReference type="CDD" id="cd00056">
    <property type="entry name" value="ENDO3c"/>
    <property type="match status" value="1"/>
</dbReference>
<dbReference type="GO" id="GO:0051539">
    <property type="term" value="F:4 iron, 4 sulfur cluster binding"/>
    <property type="evidence" value="ECO:0007669"/>
    <property type="project" value="InterPro"/>
</dbReference>
<feature type="domain" description="HhH-GPD" evidence="10">
    <location>
        <begin position="1279"/>
        <end position="1433"/>
    </location>
</feature>
<dbReference type="SUPFAM" id="SSF48150">
    <property type="entry name" value="DNA-glycosylase"/>
    <property type="match status" value="1"/>
</dbReference>
<gene>
    <name evidence="11" type="ORF">ZEAMMB73_Zm00001d038302</name>
</gene>
<dbReference type="ExpressionAtlas" id="A0A1D6M5A5">
    <property type="expression patterns" value="baseline and differential"/>
</dbReference>
<feature type="region of interest" description="Disordered" evidence="9">
    <location>
        <begin position="1141"/>
        <end position="1165"/>
    </location>
</feature>
<feature type="compositionally biased region" description="Polar residues" evidence="9">
    <location>
        <begin position="1142"/>
        <end position="1163"/>
    </location>
</feature>
<dbReference type="GO" id="GO:0019104">
    <property type="term" value="F:DNA N-glycosylase activity"/>
    <property type="evidence" value="ECO:0007669"/>
    <property type="project" value="InterPro"/>
</dbReference>
<dbReference type="SMART" id="SM00525">
    <property type="entry name" value="FES"/>
    <property type="match status" value="1"/>
</dbReference>
<dbReference type="PaxDb" id="4577-GRMZM2G131756_P01"/>